<dbReference type="PANTHER" id="PTHR43991:SF12">
    <property type="entry name" value="WD REPEAT PROTEIN (AFU_ORTHOLOGUE AFUA_8G05640)"/>
    <property type="match status" value="1"/>
</dbReference>
<name>A0A642UQY2_DIURU</name>
<evidence type="ECO:0000313" key="2">
    <source>
        <dbReference type="EMBL" id="KAA8903699.1"/>
    </source>
</evidence>
<dbReference type="VEuPathDB" id="FungiDB:DIURU_002210"/>
<dbReference type="SMART" id="SM00320">
    <property type="entry name" value="WD40"/>
    <property type="match status" value="1"/>
</dbReference>
<evidence type="ECO:0000256" key="1">
    <source>
        <dbReference type="PROSITE-ProRule" id="PRU00221"/>
    </source>
</evidence>
<comment type="caution">
    <text evidence="2">The sequence shown here is derived from an EMBL/GenBank/DDBJ whole genome shotgun (WGS) entry which is preliminary data.</text>
</comment>
<dbReference type="EMBL" id="SWFT01000066">
    <property type="protein sequence ID" value="KAA8903699.1"/>
    <property type="molecule type" value="Genomic_DNA"/>
</dbReference>
<dbReference type="SUPFAM" id="SSF50978">
    <property type="entry name" value="WD40 repeat-like"/>
    <property type="match status" value="1"/>
</dbReference>
<dbReference type="Gene3D" id="2.130.10.10">
    <property type="entry name" value="YVTN repeat-like/Quinoprotein amine dehydrogenase"/>
    <property type="match status" value="1"/>
</dbReference>
<dbReference type="AlphaFoldDB" id="A0A642UQY2"/>
<accession>A0A642UQY2</accession>
<dbReference type="PANTHER" id="PTHR43991">
    <property type="entry name" value="WD REPEAT PROTEIN (AFU_ORTHOLOGUE AFUA_8G05640)-RELATED"/>
    <property type="match status" value="1"/>
</dbReference>
<evidence type="ECO:0008006" key="4">
    <source>
        <dbReference type="Google" id="ProtNLM"/>
    </source>
</evidence>
<keyword evidence="3" id="KW-1185">Reference proteome</keyword>
<dbReference type="Proteomes" id="UP000449547">
    <property type="component" value="Unassembled WGS sequence"/>
</dbReference>
<protein>
    <recommendedName>
        <fullName evidence="4">DUF2415 domain-containing protein</fullName>
    </recommendedName>
</protein>
<keyword evidence="1" id="KW-0853">WD repeat</keyword>
<gene>
    <name evidence="2" type="ORF">DIURU_002210</name>
</gene>
<dbReference type="RefSeq" id="XP_034012905.1">
    <property type="nucleotide sequence ID" value="XM_034154838.1"/>
</dbReference>
<sequence length="465" mass="52573">MSQTIVETYHEYESVESGSLQFLENLLSDRNSYLNSRDIYGILGCLERREQNLPFTIGPSHRGDLQGILWTRDLRRKFQLDRWRVGRQSWFHNVDRSRELAVKNLTVTGVHGIDSFYTFERYYPKLRIDITHFQLRNLVCCNSYASFYPSNDNDCFTINRMMIDADNPARSGAVKLDCLVESKSLAKNAFSRVSTLACNDNWLVCGTFEGGYILFDISDPDSSKVVGEYTLTDKPDGITNHVIVDDTCLRVSGNDRSLRTVDLTKNKTTSRTQLASAVNCAAPSATNHDLLYVVVDSIDSYIIDLRTNEETLRFSGHHDYGFSCDWSKTNENLLISGNQDTTMCMWDRRSPSKPLHRWSGALGESSSLNAGPVRNCKFSTAGEYVCWAESLDHVGIVRIDELEQGTIDRAQSIDYIGKCVGLNFTESDNGHGERLTIGINDCQLGGIIEYKLESSHKCLDYDFAF</sequence>
<dbReference type="GeneID" id="54780861"/>
<reference evidence="2 3" key="1">
    <citation type="submission" date="2019-07" db="EMBL/GenBank/DDBJ databases">
        <title>Genome assembly of two rare yeast pathogens: Diutina rugosa and Trichomonascus ciferrii.</title>
        <authorList>
            <person name="Mixao V."/>
            <person name="Saus E."/>
            <person name="Hansen A."/>
            <person name="Lass-Flor C."/>
            <person name="Gabaldon T."/>
        </authorList>
    </citation>
    <scope>NUCLEOTIDE SEQUENCE [LARGE SCALE GENOMIC DNA]</scope>
    <source>
        <strain evidence="2 3">CBS 613</strain>
    </source>
</reference>
<dbReference type="InterPro" id="IPR015943">
    <property type="entry name" value="WD40/YVTN_repeat-like_dom_sf"/>
</dbReference>
<dbReference type="OMA" id="HITHFQL"/>
<evidence type="ECO:0000313" key="3">
    <source>
        <dbReference type="Proteomes" id="UP000449547"/>
    </source>
</evidence>
<dbReference type="InterPro" id="IPR036322">
    <property type="entry name" value="WD40_repeat_dom_sf"/>
</dbReference>
<feature type="repeat" description="WD" evidence="1">
    <location>
        <begin position="314"/>
        <end position="347"/>
    </location>
</feature>
<dbReference type="InterPro" id="IPR001680">
    <property type="entry name" value="WD40_rpt"/>
</dbReference>
<organism evidence="2 3">
    <name type="scientific">Diutina rugosa</name>
    <name type="common">Yeast</name>
    <name type="synonym">Candida rugosa</name>
    <dbReference type="NCBI Taxonomy" id="5481"/>
    <lineage>
        <taxon>Eukaryota</taxon>
        <taxon>Fungi</taxon>
        <taxon>Dikarya</taxon>
        <taxon>Ascomycota</taxon>
        <taxon>Saccharomycotina</taxon>
        <taxon>Pichiomycetes</taxon>
        <taxon>Debaryomycetaceae</taxon>
        <taxon>Diutina</taxon>
    </lineage>
</organism>
<proteinExistence type="predicted"/>
<dbReference type="OrthoDB" id="20669at2759"/>
<dbReference type="PROSITE" id="PS50082">
    <property type="entry name" value="WD_REPEATS_2"/>
    <property type="match status" value="1"/>
</dbReference>